<feature type="domain" description="DNA methylase adenine-specific" evidence="9">
    <location>
        <begin position="194"/>
        <end position="485"/>
    </location>
</feature>
<evidence type="ECO:0000256" key="4">
    <source>
        <dbReference type="ARBA" id="ARBA00022679"/>
    </source>
</evidence>
<reference evidence="10 11" key="1">
    <citation type="submission" date="2019-03" db="EMBL/GenBank/DDBJ databases">
        <title>Genomic Encyclopedia of Archaeal and Bacterial Type Strains, Phase II (KMG-II): from individual species to whole genera.</title>
        <authorList>
            <person name="Goeker M."/>
        </authorList>
    </citation>
    <scope>NUCLEOTIDE SEQUENCE [LARGE SCALE GENOMIC DNA]</scope>
    <source>
        <strain evidence="10 11">ATCC 35214</strain>
    </source>
</reference>
<dbReference type="PANTHER" id="PTHR42933:SF1">
    <property type="entry name" value="SITE-SPECIFIC DNA-METHYLTRANSFERASE (ADENINE-SPECIFIC)"/>
    <property type="match status" value="1"/>
</dbReference>
<evidence type="ECO:0000256" key="7">
    <source>
        <dbReference type="ARBA" id="ARBA00047942"/>
    </source>
</evidence>
<comment type="catalytic activity">
    <reaction evidence="7">
        <text>a 2'-deoxyadenosine in DNA + S-adenosyl-L-methionine = an N(6)-methyl-2'-deoxyadenosine in DNA + S-adenosyl-L-homocysteine + H(+)</text>
        <dbReference type="Rhea" id="RHEA:15197"/>
        <dbReference type="Rhea" id="RHEA-COMP:12418"/>
        <dbReference type="Rhea" id="RHEA-COMP:12419"/>
        <dbReference type="ChEBI" id="CHEBI:15378"/>
        <dbReference type="ChEBI" id="CHEBI:57856"/>
        <dbReference type="ChEBI" id="CHEBI:59789"/>
        <dbReference type="ChEBI" id="CHEBI:90615"/>
        <dbReference type="ChEBI" id="CHEBI:90616"/>
        <dbReference type="EC" id="2.1.1.72"/>
    </reaction>
</comment>
<dbReference type="AlphaFoldDB" id="A0A4R7UBW5"/>
<dbReference type="GO" id="GO:0009307">
    <property type="term" value="P:DNA restriction-modification system"/>
    <property type="evidence" value="ECO:0007669"/>
    <property type="project" value="UniProtKB-KW"/>
</dbReference>
<name>A0A4R7UBW5_9BACT</name>
<dbReference type="EMBL" id="SOCN01000004">
    <property type="protein sequence ID" value="TDV23031.1"/>
    <property type="molecule type" value="Genomic_DNA"/>
</dbReference>
<keyword evidence="8" id="KW-0812">Transmembrane</keyword>
<dbReference type="Gene3D" id="3.40.50.150">
    <property type="entry name" value="Vaccinia Virus protein VP39"/>
    <property type="match status" value="1"/>
</dbReference>
<keyword evidence="8" id="KW-0472">Membrane</keyword>
<dbReference type="InterPro" id="IPR003356">
    <property type="entry name" value="DNA_methylase_A-5"/>
</dbReference>
<evidence type="ECO:0000313" key="11">
    <source>
        <dbReference type="Proteomes" id="UP000295757"/>
    </source>
</evidence>
<dbReference type="InterPro" id="IPR029063">
    <property type="entry name" value="SAM-dependent_MTases_sf"/>
</dbReference>
<dbReference type="OrthoDB" id="9814572at2"/>
<keyword evidence="5" id="KW-0949">S-adenosyl-L-methionine</keyword>
<sequence>MPKIRRQNDSKKYTIKEKQDILWNAIVENLNKREILLYKQIILSIVFFHFLSKKLLLNYFWEAKPELNQLPEIKINEKYENEAIFQNIEKYQSMKDKLFEKLGFFIPYNNLINSKIKNNETFIYDSKWLKKVFQDFTEIINTSENPSKETYKYVFDSAIFWLNTTNTSMDKKINILINIINNPNLNITLNEYQDVFENLLYKFSSLNKQQLYIPKSIDDLMSGLLLDSLDKKTTKISIYNQNFNNLAWLVSFDKKTEDSFKKDLYIQTTNAKIFELTKINALMLENQNSNYQWLKREPLQQLFQINNKIFSVDVVMNCANSNIKLSKNEFSNDIRFNQYDLPKTSEYAYLLNALFYLKENGVMFSLISQKTLFAEKTNNEKLIQQGFIDKIIQLPEGIFNNKNENYFLLQIKKTSSKNKKIQFIDASKLFTIKDEKKVLEIGNIKRILDIAKSETFIENYSKIVSLNEIISNNYSLNFSDYFKDNANVTKPPKDLVPARNWIPIEKINELEYYLCFRDGIKEQLFKPVNDWYFKFKNIETAREIIDELTYGNMVYSLSKMFDSFENYFRELYDFFDKPKIHSNLTKFVGINDYEERIWKIILKNEDKFTFYFDKYHFYQEFLNYSADFRNKIEKLDNLLRVKKDLKTVVLDTLIKIYNSSKSNWIDKWDSEIIDKEELEEYYDRLVSEESQIISKLLDVDIELDKYYKSIEPENQTEKFFNKNKKWNKTKIHEFYLASKYKKEKTEFEKLIIQVAKLLIKSRELYNDYKFIRMNLELRTYDNINFWENVDFKEFIVESLITMIHDVMNHIEFYVTLEFKTKLEKLLQEYNDN</sequence>
<keyword evidence="3 10" id="KW-0489">Methyltransferase</keyword>
<dbReference type="EC" id="2.1.1.72" evidence="2"/>
<comment type="caution">
    <text evidence="10">The sequence shown here is derived from an EMBL/GenBank/DDBJ whole genome shotgun (WGS) entry which is preliminary data.</text>
</comment>
<dbReference type="Pfam" id="PF02384">
    <property type="entry name" value="N6_Mtase"/>
    <property type="match status" value="1"/>
</dbReference>
<dbReference type="GO" id="GO:0032259">
    <property type="term" value="P:methylation"/>
    <property type="evidence" value="ECO:0007669"/>
    <property type="project" value="UniProtKB-KW"/>
</dbReference>
<keyword evidence="4" id="KW-0808">Transferase</keyword>
<protein>
    <recommendedName>
        <fullName evidence="2">site-specific DNA-methyltransferase (adenine-specific)</fullName>
        <ecNumber evidence="2">2.1.1.72</ecNumber>
    </recommendedName>
</protein>
<dbReference type="SUPFAM" id="SSF53335">
    <property type="entry name" value="S-adenosyl-L-methionine-dependent methyltransferases"/>
    <property type="match status" value="1"/>
</dbReference>
<accession>A0A4R7UBW5</accession>
<evidence type="ECO:0000256" key="6">
    <source>
        <dbReference type="ARBA" id="ARBA00022747"/>
    </source>
</evidence>
<keyword evidence="8" id="KW-1133">Transmembrane helix</keyword>
<dbReference type="RefSeq" id="WP_134111172.1">
    <property type="nucleotide sequence ID" value="NZ_SOCN01000004.1"/>
</dbReference>
<evidence type="ECO:0000256" key="5">
    <source>
        <dbReference type="ARBA" id="ARBA00022691"/>
    </source>
</evidence>
<comment type="similarity">
    <text evidence="1">Belongs to the N(4)/N(6)-methyltransferase family.</text>
</comment>
<evidence type="ECO:0000256" key="8">
    <source>
        <dbReference type="SAM" id="Phobius"/>
    </source>
</evidence>
<evidence type="ECO:0000259" key="9">
    <source>
        <dbReference type="Pfam" id="PF02384"/>
    </source>
</evidence>
<feature type="transmembrane region" description="Helical" evidence="8">
    <location>
        <begin position="41"/>
        <end position="61"/>
    </location>
</feature>
<dbReference type="InterPro" id="IPR038333">
    <property type="entry name" value="T1MK-like_N_sf"/>
</dbReference>
<dbReference type="InterPro" id="IPR051537">
    <property type="entry name" value="DNA_Adenine_Mtase"/>
</dbReference>
<proteinExistence type="inferred from homology"/>
<evidence type="ECO:0000256" key="1">
    <source>
        <dbReference type="ARBA" id="ARBA00006594"/>
    </source>
</evidence>
<dbReference type="Gene3D" id="1.20.1260.30">
    <property type="match status" value="1"/>
</dbReference>
<gene>
    <name evidence="10" type="ORF">BCF59_0654</name>
</gene>
<evidence type="ECO:0000256" key="3">
    <source>
        <dbReference type="ARBA" id="ARBA00022603"/>
    </source>
</evidence>
<evidence type="ECO:0000256" key="2">
    <source>
        <dbReference type="ARBA" id="ARBA00011900"/>
    </source>
</evidence>
<dbReference type="PANTHER" id="PTHR42933">
    <property type="entry name" value="SLR6095 PROTEIN"/>
    <property type="match status" value="1"/>
</dbReference>
<dbReference type="GO" id="GO:0008170">
    <property type="term" value="F:N-methyltransferase activity"/>
    <property type="evidence" value="ECO:0007669"/>
    <property type="project" value="InterPro"/>
</dbReference>
<dbReference type="GO" id="GO:0003677">
    <property type="term" value="F:DNA binding"/>
    <property type="evidence" value="ECO:0007669"/>
    <property type="project" value="InterPro"/>
</dbReference>
<keyword evidence="11" id="KW-1185">Reference proteome</keyword>
<keyword evidence="6" id="KW-0680">Restriction system</keyword>
<dbReference type="Proteomes" id="UP000295757">
    <property type="component" value="Unassembled WGS sequence"/>
</dbReference>
<evidence type="ECO:0000313" key="10">
    <source>
        <dbReference type="EMBL" id="TDV23031.1"/>
    </source>
</evidence>
<organism evidence="10 11">
    <name type="scientific">Mycoplasmopsis mustelae</name>
    <dbReference type="NCBI Taxonomy" id="171289"/>
    <lineage>
        <taxon>Bacteria</taxon>
        <taxon>Bacillati</taxon>
        <taxon>Mycoplasmatota</taxon>
        <taxon>Mycoplasmoidales</taxon>
        <taxon>Metamycoplasmataceae</taxon>
        <taxon>Mycoplasmopsis</taxon>
    </lineage>
</organism>
<dbReference type="GO" id="GO:0009007">
    <property type="term" value="F:site-specific DNA-methyltransferase (adenine-specific) activity"/>
    <property type="evidence" value="ECO:0007669"/>
    <property type="project" value="UniProtKB-EC"/>
</dbReference>